<accession>A0AA39R1V5</accession>
<gene>
    <name evidence="8" type="ORF">JMJ35_004319</name>
</gene>
<dbReference type="Gene3D" id="3.30.1740.10">
    <property type="entry name" value="Zinc finger, PARP-type"/>
    <property type="match status" value="1"/>
</dbReference>
<keyword evidence="9" id="KW-1185">Reference proteome</keyword>
<keyword evidence="2" id="KW-0479">Metal-binding</keyword>
<feature type="compositionally biased region" description="Basic residues" evidence="6">
    <location>
        <begin position="308"/>
        <end position="317"/>
    </location>
</feature>
<dbReference type="GO" id="GO:0003677">
    <property type="term" value="F:DNA binding"/>
    <property type="evidence" value="ECO:0007669"/>
    <property type="project" value="InterPro"/>
</dbReference>
<dbReference type="SMART" id="SM01336">
    <property type="entry name" value="zf-PARP"/>
    <property type="match status" value="1"/>
</dbReference>
<evidence type="ECO:0000259" key="7">
    <source>
        <dbReference type="PROSITE" id="PS50064"/>
    </source>
</evidence>
<feature type="compositionally biased region" description="Basic and acidic residues" evidence="6">
    <location>
        <begin position="423"/>
        <end position="459"/>
    </location>
</feature>
<dbReference type="Pfam" id="PF00645">
    <property type="entry name" value="zf-PARP"/>
    <property type="match status" value="1"/>
</dbReference>
<dbReference type="GO" id="GO:0008270">
    <property type="term" value="F:zinc ion binding"/>
    <property type="evidence" value="ECO:0007669"/>
    <property type="project" value="UniProtKB-KW"/>
</dbReference>
<evidence type="ECO:0000256" key="5">
    <source>
        <dbReference type="ARBA" id="ARBA00023242"/>
    </source>
</evidence>
<evidence type="ECO:0000313" key="9">
    <source>
        <dbReference type="Proteomes" id="UP001166286"/>
    </source>
</evidence>
<feature type="compositionally biased region" description="Basic residues" evidence="6">
    <location>
        <begin position="173"/>
        <end position="184"/>
    </location>
</feature>
<proteinExistence type="predicted"/>
<dbReference type="EMBL" id="JAFEKC020000008">
    <property type="protein sequence ID" value="KAK0513333.1"/>
    <property type="molecule type" value="Genomic_DNA"/>
</dbReference>
<dbReference type="Proteomes" id="UP001166286">
    <property type="component" value="Unassembled WGS sequence"/>
</dbReference>
<evidence type="ECO:0000256" key="1">
    <source>
        <dbReference type="ARBA" id="ARBA00004123"/>
    </source>
</evidence>
<evidence type="ECO:0000256" key="4">
    <source>
        <dbReference type="ARBA" id="ARBA00022833"/>
    </source>
</evidence>
<dbReference type="AlphaFoldDB" id="A0AA39R1V5"/>
<feature type="region of interest" description="Disordered" evidence="6">
    <location>
        <begin position="102"/>
        <end position="483"/>
    </location>
</feature>
<sequence length="483" mass="52323">MSVYRVEVASTNRAGCTNTECKKEGIKITKGTLRLGVLVTIKEHQSWKWKHWGCVTPKQITGVKSSIEDNIDLFDGFDELPNDLQEKVKTALAEGHIADDDWTGDIEMNRPGKNGYRTPASKKQKKEEARAQKEAEVGTEGENASPSKPPKKRGHVKDEPDSGDGEDEEPAPKKRKAAPKKSKKNAQEETNGAAETEPKPAKRGRKDVQKPKDEAESSVRVKDESSDHETAPAPPAKKGRKNAKKPKNEVESSVRVKDESSDHEAAPAPPAKKGRKNAKKPKNEVESSVRVKDESSDHEAAPAPPAKKDRKNAKKPKKEVGSSIGIKEEASDDEVMPPHAAKKPSAARKNTMTKSERAESDAITDAPEPAVTAPAKKRGTRKTAAAKTAKKEDADADDEMKDVDHPVADAANESAPVTAGQDPKFEIEVGDGSDRSVIKDKKDGNKGGRENVAKEKPEPKQAAAPKEAEKPKKANTRAKRAPA</sequence>
<evidence type="ECO:0000256" key="6">
    <source>
        <dbReference type="SAM" id="MobiDB-lite"/>
    </source>
</evidence>
<keyword evidence="3" id="KW-0863">Zinc-finger</keyword>
<evidence type="ECO:0000256" key="3">
    <source>
        <dbReference type="ARBA" id="ARBA00022771"/>
    </source>
</evidence>
<reference evidence="8" key="1">
    <citation type="submission" date="2023-03" db="EMBL/GenBank/DDBJ databases">
        <title>Complete genome of Cladonia borealis.</title>
        <authorList>
            <person name="Park H."/>
        </authorList>
    </citation>
    <scope>NUCLEOTIDE SEQUENCE</scope>
    <source>
        <strain evidence="8">ANT050790</strain>
    </source>
</reference>
<feature type="compositionally biased region" description="Basic and acidic residues" evidence="6">
    <location>
        <begin position="125"/>
        <end position="136"/>
    </location>
</feature>
<organism evidence="8 9">
    <name type="scientific">Cladonia borealis</name>
    <dbReference type="NCBI Taxonomy" id="184061"/>
    <lineage>
        <taxon>Eukaryota</taxon>
        <taxon>Fungi</taxon>
        <taxon>Dikarya</taxon>
        <taxon>Ascomycota</taxon>
        <taxon>Pezizomycotina</taxon>
        <taxon>Lecanoromycetes</taxon>
        <taxon>OSLEUM clade</taxon>
        <taxon>Lecanoromycetidae</taxon>
        <taxon>Lecanorales</taxon>
        <taxon>Lecanorineae</taxon>
        <taxon>Cladoniaceae</taxon>
        <taxon>Cladonia</taxon>
    </lineage>
</organism>
<comment type="caution">
    <text evidence="8">The sequence shown here is derived from an EMBL/GenBank/DDBJ whole genome shotgun (WGS) entry which is preliminary data.</text>
</comment>
<feature type="compositionally biased region" description="Basic residues" evidence="6">
    <location>
        <begin position="473"/>
        <end position="483"/>
    </location>
</feature>
<feature type="compositionally biased region" description="Basic and acidic residues" evidence="6">
    <location>
        <begin position="196"/>
        <end position="230"/>
    </location>
</feature>
<dbReference type="InterPro" id="IPR036957">
    <property type="entry name" value="Znf_PARP_sf"/>
</dbReference>
<feature type="compositionally biased region" description="Basic and acidic residues" evidence="6">
    <location>
        <begin position="281"/>
        <end position="300"/>
    </location>
</feature>
<feature type="domain" description="PARP-type" evidence="7">
    <location>
        <begin position="4"/>
        <end position="96"/>
    </location>
</feature>
<keyword evidence="5" id="KW-0539">Nucleus</keyword>
<comment type="subcellular location">
    <subcellularLocation>
        <location evidence="1">Nucleus</location>
    </subcellularLocation>
</comment>
<dbReference type="GO" id="GO:0005634">
    <property type="term" value="C:nucleus"/>
    <property type="evidence" value="ECO:0007669"/>
    <property type="project" value="UniProtKB-SubCell"/>
</dbReference>
<name>A0AA39R1V5_9LECA</name>
<dbReference type="InterPro" id="IPR001510">
    <property type="entry name" value="Znf_PARP"/>
</dbReference>
<evidence type="ECO:0000256" key="2">
    <source>
        <dbReference type="ARBA" id="ARBA00022723"/>
    </source>
</evidence>
<keyword evidence="4" id="KW-0862">Zinc</keyword>
<dbReference type="SUPFAM" id="SSF57716">
    <property type="entry name" value="Glucocorticoid receptor-like (DNA-binding domain)"/>
    <property type="match status" value="1"/>
</dbReference>
<feature type="compositionally biased region" description="Basic and acidic residues" evidence="6">
    <location>
        <begin position="246"/>
        <end position="265"/>
    </location>
</feature>
<dbReference type="PROSITE" id="PS50064">
    <property type="entry name" value="ZF_PARP_2"/>
    <property type="match status" value="1"/>
</dbReference>
<evidence type="ECO:0000313" key="8">
    <source>
        <dbReference type="EMBL" id="KAK0513333.1"/>
    </source>
</evidence>
<protein>
    <recommendedName>
        <fullName evidence="7">PARP-type domain-containing protein</fullName>
    </recommendedName>
</protein>